<proteinExistence type="inferred from homology"/>
<dbReference type="EMBL" id="CYHC01000011">
    <property type="protein sequence ID" value="CUA90154.1"/>
    <property type="molecule type" value="Genomic_DNA"/>
</dbReference>
<keyword evidence="5" id="KW-0521">NADP</keyword>
<evidence type="ECO:0000256" key="2">
    <source>
        <dbReference type="ARBA" id="ARBA00009539"/>
    </source>
</evidence>
<feature type="domain" description="DHFR" evidence="8">
    <location>
        <begin position="3"/>
        <end position="132"/>
    </location>
</feature>
<evidence type="ECO:0000313" key="9">
    <source>
        <dbReference type="EMBL" id="CUA90154.1"/>
    </source>
</evidence>
<evidence type="ECO:0000256" key="4">
    <source>
        <dbReference type="ARBA" id="ARBA00022563"/>
    </source>
</evidence>
<evidence type="ECO:0000256" key="6">
    <source>
        <dbReference type="ARBA" id="ARBA00023002"/>
    </source>
</evidence>
<accession>A0ABM9UEE5</accession>
<dbReference type="PROSITE" id="PS51330">
    <property type="entry name" value="DHFR_2"/>
    <property type="match status" value="1"/>
</dbReference>
<name>A0ABM9UEE5_9HYPH</name>
<dbReference type="Pfam" id="PF00186">
    <property type="entry name" value="DHFR_1"/>
    <property type="match status" value="1"/>
</dbReference>
<dbReference type="RefSeq" id="WP_055460599.1">
    <property type="nucleotide sequence ID" value="NZ_CYHC01000011.1"/>
</dbReference>
<protein>
    <recommendedName>
        <fullName evidence="3">dihydrofolate reductase</fullName>
        <ecNumber evidence="3">1.5.1.3</ecNumber>
    </recommendedName>
</protein>
<reference evidence="9 10" key="1">
    <citation type="submission" date="2015-08" db="EMBL/GenBank/DDBJ databases">
        <authorList>
            <person name="Varghese N."/>
        </authorList>
    </citation>
    <scope>NUCLEOTIDE SEQUENCE [LARGE SCALE GENOMIC DNA]</scope>
    <source>
        <strain evidence="9 10">DSM 18167</strain>
    </source>
</reference>
<sequence>MIDVRLIAAVGRRGQIGLAGRLPWHEPEDLAWFKAQTLGGAVVMGFRTAHAVGALPGRVVVPWLGDDPQAIIDRIAREHPGRIVWIAGGAKTYAHFMSYVRRAVITLVDYDGPADVWMPPLWEGAQCWEDAR</sequence>
<dbReference type="PANTHER" id="PTHR48069:SF3">
    <property type="entry name" value="DIHYDROFOLATE REDUCTASE"/>
    <property type="match status" value="1"/>
</dbReference>
<evidence type="ECO:0000256" key="3">
    <source>
        <dbReference type="ARBA" id="ARBA00012856"/>
    </source>
</evidence>
<dbReference type="Gene3D" id="3.40.430.10">
    <property type="entry name" value="Dihydrofolate Reductase, subunit A"/>
    <property type="match status" value="2"/>
</dbReference>
<evidence type="ECO:0000313" key="10">
    <source>
        <dbReference type="Proteomes" id="UP000182178"/>
    </source>
</evidence>
<comment type="caution">
    <text evidence="9">The sequence shown here is derived from an EMBL/GenBank/DDBJ whole genome shotgun (WGS) entry which is preliminary data.</text>
</comment>
<evidence type="ECO:0000256" key="5">
    <source>
        <dbReference type="ARBA" id="ARBA00022857"/>
    </source>
</evidence>
<evidence type="ECO:0000256" key="1">
    <source>
        <dbReference type="ARBA" id="ARBA00004903"/>
    </source>
</evidence>
<dbReference type="InterPro" id="IPR001796">
    <property type="entry name" value="DHFR_dom"/>
</dbReference>
<organism evidence="9 10">
    <name type="scientific">Chelatococcus sambhunathii</name>
    <dbReference type="NCBI Taxonomy" id="363953"/>
    <lineage>
        <taxon>Bacteria</taxon>
        <taxon>Pseudomonadati</taxon>
        <taxon>Pseudomonadota</taxon>
        <taxon>Alphaproteobacteria</taxon>
        <taxon>Hyphomicrobiales</taxon>
        <taxon>Chelatococcaceae</taxon>
        <taxon>Chelatococcus</taxon>
    </lineage>
</organism>
<dbReference type="CDD" id="cd00209">
    <property type="entry name" value="DHFR"/>
    <property type="match status" value="1"/>
</dbReference>
<comment type="pathway">
    <text evidence="1">Cofactor biosynthesis; tetrahydrofolate biosynthesis; 5,6,7,8-tetrahydrofolate from 7,8-dihydrofolate: step 1/1.</text>
</comment>
<dbReference type="InterPro" id="IPR024072">
    <property type="entry name" value="DHFR-like_dom_sf"/>
</dbReference>
<comment type="function">
    <text evidence="7">Key enzyme in folate metabolism. Catalyzes an essential reaction for de novo glycine and purine synthesis, and for DNA precursor synthesis.</text>
</comment>
<keyword evidence="4" id="KW-0554">One-carbon metabolism</keyword>
<keyword evidence="6" id="KW-0560">Oxidoreductase</keyword>
<keyword evidence="10" id="KW-1185">Reference proteome</keyword>
<evidence type="ECO:0000259" key="8">
    <source>
        <dbReference type="PROSITE" id="PS51330"/>
    </source>
</evidence>
<comment type="similarity">
    <text evidence="2">Belongs to the dihydrofolate reductase family.</text>
</comment>
<dbReference type="SUPFAM" id="SSF53597">
    <property type="entry name" value="Dihydrofolate reductase-like"/>
    <property type="match status" value="1"/>
</dbReference>
<dbReference type="EC" id="1.5.1.3" evidence="3"/>
<gene>
    <name evidence="9" type="ORF">Ga0061061_11185</name>
</gene>
<dbReference type="Proteomes" id="UP000182178">
    <property type="component" value="Unassembled WGS sequence"/>
</dbReference>
<dbReference type="PANTHER" id="PTHR48069">
    <property type="entry name" value="DIHYDROFOLATE REDUCTASE"/>
    <property type="match status" value="1"/>
</dbReference>
<dbReference type="PRINTS" id="PR00070">
    <property type="entry name" value="DHFR"/>
</dbReference>
<evidence type="ECO:0000256" key="7">
    <source>
        <dbReference type="ARBA" id="ARBA00025067"/>
    </source>
</evidence>
<dbReference type="InterPro" id="IPR012259">
    <property type="entry name" value="DHFR"/>
</dbReference>